<sequence>MMTAKINFITNNLLVDMTCRETELRDSLQNIGILIVPSMIYLDNRRTLQIQLNANDEVGEIVKTLINTERDTLGTVQRLCRSVYCLNAKHRAELLEMIENGEITTAAEGIEMAKRLREPMQMCR</sequence>
<dbReference type="AlphaFoldDB" id="A0A926INU8"/>
<comment type="caution">
    <text evidence="1">The sequence shown here is derived from an EMBL/GenBank/DDBJ whole genome shotgun (WGS) entry which is preliminary data.</text>
</comment>
<accession>A0A926INU8</accession>
<evidence type="ECO:0000313" key="2">
    <source>
        <dbReference type="Proteomes" id="UP000647416"/>
    </source>
</evidence>
<dbReference type="Proteomes" id="UP000647416">
    <property type="component" value="Unassembled WGS sequence"/>
</dbReference>
<organism evidence="1 2">
    <name type="scientific">Qingrenia yutianensis</name>
    <dbReference type="NCBI Taxonomy" id="2763676"/>
    <lineage>
        <taxon>Bacteria</taxon>
        <taxon>Bacillati</taxon>
        <taxon>Bacillota</taxon>
        <taxon>Clostridia</taxon>
        <taxon>Eubacteriales</taxon>
        <taxon>Oscillospiraceae</taxon>
        <taxon>Qingrenia</taxon>
    </lineage>
</organism>
<name>A0A926INU8_9FIRM</name>
<evidence type="ECO:0000313" key="1">
    <source>
        <dbReference type="EMBL" id="MBC8597507.1"/>
    </source>
</evidence>
<dbReference type="RefSeq" id="WP_262432777.1">
    <property type="nucleotide sequence ID" value="NZ_JACRTE010000039.1"/>
</dbReference>
<gene>
    <name evidence="1" type="ORF">H8706_11630</name>
</gene>
<dbReference type="EMBL" id="JACRTE010000039">
    <property type="protein sequence ID" value="MBC8597507.1"/>
    <property type="molecule type" value="Genomic_DNA"/>
</dbReference>
<reference evidence="1" key="1">
    <citation type="submission" date="2020-08" db="EMBL/GenBank/DDBJ databases">
        <title>Genome public.</title>
        <authorList>
            <person name="Liu C."/>
            <person name="Sun Q."/>
        </authorList>
    </citation>
    <scope>NUCLEOTIDE SEQUENCE</scope>
    <source>
        <strain evidence="1">NSJ-50</strain>
    </source>
</reference>
<proteinExistence type="predicted"/>
<keyword evidence="2" id="KW-1185">Reference proteome</keyword>
<protein>
    <submittedName>
        <fullName evidence="1">Uncharacterized protein</fullName>
    </submittedName>
</protein>